<dbReference type="InterPro" id="IPR008638">
    <property type="entry name" value="FhaB/CdiA-like_TPS"/>
</dbReference>
<dbReference type="Gene3D" id="2.160.20.10">
    <property type="entry name" value="Single-stranded right-handed beta-helix, Pectin lyase-like"/>
    <property type="match status" value="1"/>
</dbReference>
<organism evidence="6 7">
    <name type="scientific">Pararobbsia silviterrae</name>
    <dbReference type="NCBI Taxonomy" id="1792498"/>
    <lineage>
        <taxon>Bacteria</taxon>
        <taxon>Pseudomonadati</taxon>
        <taxon>Pseudomonadota</taxon>
        <taxon>Betaproteobacteria</taxon>
        <taxon>Burkholderiales</taxon>
        <taxon>Burkholderiaceae</taxon>
        <taxon>Pararobbsia</taxon>
    </lineage>
</organism>
<accession>A0A494XAF2</accession>
<dbReference type="PANTHER" id="PTHR12338:SF8">
    <property type="entry name" value="HEME_HEMOPEXIN-BINDING PROTEIN"/>
    <property type="match status" value="1"/>
</dbReference>
<dbReference type="AlphaFoldDB" id="A0A494XAF2"/>
<keyword evidence="7" id="KW-1185">Reference proteome</keyword>
<feature type="region of interest" description="Disordered" evidence="4">
    <location>
        <begin position="1130"/>
        <end position="1180"/>
    </location>
</feature>
<protein>
    <submittedName>
        <fullName evidence="6">Filamentous hemagglutinin N-terminal domain-containing protein</fullName>
    </submittedName>
</protein>
<name>A0A494XAF2_9BURK</name>
<dbReference type="PANTHER" id="PTHR12338">
    <property type="entry name" value="AUTOTRANSPORTER"/>
    <property type="match status" value="1"/>
</dbReference>
<dbReference type="OrthoDB" id="218680at2"/>
<evidence type="ECO:0000256" key="3">
    <source>
        <dbReference type="ARBA" id="ARBA00022729"/>
    </source>
</evidence>
<feature type="domain" description="Filamentous haemagglutinin FhaB/tRNA nuclease CdiA-like TPS" evidence="5">
    <location>
        <begin position="60"/>
        <end position="173"/>
    </location>
</feature>
<keyword evidence="2" id="KW-0964">Secreted</keyword>
<dbReference type="InterPro" id="IPR011050">
    <property type="entry name" value="Pectin_lyase_fold/virulence"/>
</dbReference>
<dbReference type="EMBL" id="RBZU01000012">
    <property type="protein sequence ID" value="RKP47797.1"/>
    <property type="molecule type" value="Genomic_DNA"/>
</dbReference>
<dbReference type="SUPFAM" id="SSF51126">
    <property type="entry name" value="Pectin lyase-like"/>
    <property type="match status" value="1"/>
</dbReference>
<dbReference type="InterPro" id="IPR050909">
    <property type="entry name" value="Bact_Autotransporter_VF"/>
</dbReference>
<dbReference type="Pfam" id="PF07581">
    <property type="entry name" value="Glug"/>
    <property type="match status" value="3"/>
</dbReference>
<dbReference type="RefSeq" id="WP_121089677.1">
    <property type="nucleotide sequence ID" value="NZ_RBZU01000012.1"/>
</dbReference>
<comment type="caution">
    <text evidence="6">The sequence shown here is derived from an EMBL/GenBank/DDBJ whole genome shotgun (WGS) entry which is preliminary data.</text>
</comment>
<dbReference type="Pfam" id="PF13018">
    <property type="entry name" value="ESPR"/>
    <property type="match status" value="1"/>
</dbReference>
<keyword evidence="3" id="KW-0732">Signal</keyword>
<evidence type="ECO:0000256" key="2">
    <source>
        <dbReference type="ARBA" id="ARBA00022525"/>
    </source>
</evidence>
<evidence type="ECO:0000313" key="7">
    <source>
        <dbReference type="Proteomes" id="UP000270342"/>
    </source>
</evidence>
<dbReference type="InterPro" id="IPR024973">
    <property type="entry name" value="ESPR"/>
</dbReference>
<dbReference type="SMART" id="SM00912">
    <property type="entry name" value="Haemagg_act"/>
    <property type="match status" value="1"/>
</dbReference>
<reference evidence="6 7" key="1">
    <citation type="submission" date="2018-10" db="EMBL/GenBank/DDBJ databases">
        <title>Robbsia sp. DHC34, isolated from soil.</title>
        <authorList>
            <person name="Gao Z.-H."/>
            <person name="Qiu L.-H."/>
        </authorList>
    </citation>
    <scope>NUCLEOTIDE SEQUENCE [LARGE SCALE GENOMIC DNA]</scope>
    <source>
        <strain evidence="6 7">DHC34</strain>
    </source>
</reference>
<comment type="subcellular location">
    <subcellularLocation>
        <location evidence="1">Secreted</location>
    </subcellularLocation>
</comment>
<dbReference type="Gene3D" id="2.160.20.110">
    <property type="match status" value="2"/>
</dbReference>
<dbReference type="InterPro" id="IPR011493">
    <property type="entry name" value="GLUG"/>
</dbReference>
<evidence type="ECO:0000256" key="4">
    <source>
        <dbReference type="SAM" id="MobiDB-lite"/>
    </source>
</evidence>
<dbReference type="Pfam" id="PF05860">
    <property type="entry name" value="TPS"/>
    <property type="match status" value="1"/>
</dbReference>
<proteinExistence type="predicted"/>
<dbReference type="GO" id="GO:0005576">
    <property type="term" value="C:extracellular region"/>
    <property type="evidence" value="ECO:0007669"/>
    <property type="project" value="UniProtKB-SubCell"/>
</dbReference>
<dbReference type="Proteomes" id="UP000270342">
    <property type="component" value="Unassembled WGS sequence"/>
</dbReference>
<dbReference type="InterPro" id="IPR012334">
    <property type="entry name" value="Pectin_lyas_fold"/>
</dbReference>
<gene>
    <name evidence="6" type="ORF">D7S86_22855</name>
</gene>
<evidence type="ECO:0000256" key="1">
    <source>
        <dbReference type="ARBA" id="ARBA00004613"/>
    </source>
</evidence>
<evidence type="ECO:0000259" key="5">
    <source>
        <dbReference type="SMART" id="SM00912"/>
    </source>
</evidence>
<dbReference type="NCBIfam" id="TIGR01901">
    <property type="entry name" value="adhes_NPXG"/>
    <property type="match status" value="1"/>
</dbReference>
<evidence type="ECO:0000313" key="6">
    <source>
        <dbReference type="EMBL" id="RKP47797.1"/>
    </source>
</evidence>
<sequence length="1180" mass="115921">MNHIYRLVWSRVAHSWVAVRENARGRGKTQSRGGKRVVELTAAALSVSAVCIPLSPAAYAANASDASIAAGNGSAKIATVGTTTTINQSSERVVIDWTSLSTAANEALVFNQPNASAVALNRITGSSPSTFLGSLSANGQVYILNPNGVLFGAGAQVNVGGLVASTMQMDAAAFMNGSGTFTQAASATGTVVNQGSLNAASGGYIALLGKTVRNDGTITAPLGTAALGAGSSITLTFSGNSLVHMQVDQSVFNTLAENGGLIQADGGVVVMTAGAADSLLASVVNNTGTIEARTVENHAGTITLLGGMQAGTVNVDGTLDASAQNGGNGGAIETSAATVNVANSASIDTRAPQGLMGSWLIDPIDFTVAASGGNITGAALSAELKSTNVTLDTVNTTGTATGNINIDDAVNWSSNSVDASSHTLTLNAANNININAPITWGVSGTPGDAATTGALVLNAGGVINIGAAMNAYWRAPLTMNTGPTSASVISTVNVDLLPNAGGFSGSVNFFSDAGTTAAGGTGLLTINGNAYTVISDVTPGSGVGVAGDTGTDSLQGMQNNLSGYYALGSNIDASATASWNGGAGFAPISTFTGVFDGLGHTISGLTEFDTQLAANVGLFGDIMATTVCNVGLVGASVAGSGYVGILVGFNHIGTVTNSFATGTVSGGVSVGGLVGANEGTTANSYADAYIPYGASFAGNYHGAGGLVGSNFGTIENSYAIGAVNSIFNAGGLAGSNWGGAIIDSYATGTVWSRTGAGGGLAGYGGESSSITQSYATGAVTGAGDAGGLEGKTYGSISDSYATGSVSVLNSGSTSAILGGLVGIDGGSIANSYATGNVSNATIAGTGTAGETGGLVGMNYGGSITNSYATGAVTGARYVGGLVGANFGPFNISGSIHNSYETGVVTGTDSATTGGLVGAVLSTGSVTDSFYDSDANPTLTGIGGSVDLGGVVWGMSTAALQNSANFTSATGTSNPTDHSGNGDVNPAWDLPGAGNGAGSTWFMYSGFTTLLLQAFLTPLTITANNVSTQYDGTAFYGGNGVTYSVTPDLSLLSGTLTYSGSAQGAVGLGDYVISVSGLYSAQNGYMITFVDGRLSIVNTPPATTGGTGGLVTASNDLGQVEAWVLSKQNSGQASASRGVPDLADAGTASDDEGDVTIKLGSNGSTLHIERDAGGEQAHIHP</sequence>